<accession>A0A4R1EXS0</accession>
<reference evidence="1 2" key="1">
    <citation type="submission" date="2019-03" db="EMBL/GenBank/DDBJ databases">
        <title>Genomic Encyclopedia of Type Strains, Phase IV (KMG-IV): sequencing the most valuable type-strain genomes for metagenomic binning, comparative biology and taxonomic classification.</title>
        <authorList>
            <person name="Goeker M."/>
        </authorList>
    </citation>
    <scope>NUCLEOTIDE SEQUENCE [LARGE SCALE GENOMIC DNA]</scope>
    <source>
        <strain evidence="1 2">DSM 24830</strain>
    </source>
</reference>
<dbReference type="RefSeq" id="WP_131906412.1">
    <property type="nucleotide sequence ID" value="NZ_BAAAFU010000006.1"/>
</dbReference>
<keyword evidence="2" id="KW-1185">Reference proteome</keyword>
<organism evidence="1 2">
    <name type="scientific">Cocleimonas flava</name>
    <dbReference type="NCBI Taxonomy" id="634765"/>
    <lineage>
        <taxon>Bacteria</taxon>
        <taxon>Pseudomonadati</taxon>
        <taxon>Pseudomonadota</taxon>
        <taxon>Gammaproteobacteria</taxon>
        <taxon>Thiotrichales</taxon>
        <taxon>Thiotrichaceae</taxon>
        <taxon>Cocleimonas</taxon>
    </lineage>
</organism>
<proteinExistence type="predicted"/>
<protein>
    <submittedName>
        <fullName evidence="1">Uncharacterized protein</fullName>
    </submittedName>
</protein>
<dbReference type="AlphaFoldDB" id="A0A4R1EXS0"/>
<dbReference type="EMBL" id="SMFQ01000004">
    <property type="protein sequence ID" value="TCJ84669.1"/>
    <property type="molecule type" value="Genomic_DNA"/>
</dbReference>
<evidence type="ECO:0000313" key="1">
    <source>
        <dbReference type="EMBL" id="TCJ84669.1"/>
    </source>
</evidence>
<dbReference type="Proteomes" id="UP000294887">
    <property type="component" value="Unassembled WGS sequence"/>
</dbReference>
<sequence>MTVLAKTQKIEILQKQDVVDLEQDVTLKLEIKRSTLKRLLETKQVCASDFRCMDCITKRNIQELCLETCLKCLAHSSNN</sequence>
<dbReference type="OrthoDB" id="5919030at2"/>
<gene>
    <name evidence="1" type="ORF">EV695_2628</name>
</gene>
<evidence type="ECO:0000313" key="2">
    <source>
        <dbReference type="Proteomes" id="UP000294887"/>
    </source>
</evidence>
<name>A0A4R1EXS0_9GAMM</name>
<comment type="caution">
    <text evidence="1">The sequence shown here is derived from an EMBL/GenBank/DDBJ whole genome shotgun (WGS) entry which is preliminary data.</text>
</comment>